<dbReference type="STRING" id="2070753.A0A3A2ZH24"/>
<feature type="region of interest" description="Disordered" evidence="2">
    <location>
        <begin position="597"/>
        <end position="631"/>
    </location>
</feature>
<dbReference type="AlphaFoldDB" id="A0A3A2ZH24"/>
<keyword evidence="1" id="KW-0175">Coiled coil</keyword>
<dbReference type="OrthoDB" id="5332870at2759"/>
<feature type="region of interest" description="Disordered" evidence="2">
    <location>
        <begin position="900"/>
        <end position="1025"/>
    </location>
</feature>
<name>A0A3A2ZH24_9EURO</name>
<gene>
    <name evidence="3" type="ORF">PHISCL_06093</name>
</gene>
<feature type="compositionally biased region" description="Basic and acidic residues" evidence="2">
    <location>
        <begin position="613"/>
        <end position="630"/>
    </location>
</feature>
<evidence type="ECO:0000256" key="2">
    <source>
        <dbReference type="SAM" id="MobiDB-lite"/>
    </source>
</evidence>
<organism evidence="3 4">
    <name type="scientific">Aspergillus sclerotialis</name>
    <dbReference type="NCBI Taxonomy" id="2070753"/>
    <lineage>
        <taxon>Eukaryota</taxon>
        <taxon>Fungi</taxon>
        <taxon>Dikarya</taxon>
        <taxon>Ascomycota</taxon>
        <taxon>Pezizomycotina</taxon>
        <taxon>Eurotiomycetes</taxon>
        <taxon>Eurotiomycetidae</taxon>
        <taxon>Eurotiales</taxon>
        <taxon>Aspergillaceae</taxon>
        <taxon>Aspergillus</taxon>
        <taxon>Aspergillus subgen. Polypaecilum</taxon>
    </lineage>
</organism>
<dbReference type="EMBL" id="MVGC01000219">
    <property type="protein sequence ID" value="RJE21573.1"/>
    <property type="molecule type" value="Genomic_DNA"/>
</dbReference>
<accession>A0A3A2ZH24</accession>
<feature type="compositionally biased region" description="Polar residues" evidence="2">
    <location>
        <begin position="984"/>
        <end position="1005"/>
    </location>
</feature>
<dbReference type="PANTHER" id="PTHR45615">
    <property type="entry name" value="MYOSIN HEAVY CHAIN, NON-MUSCLE"/>
    <property type="match status" value="1"/>
</dbReference>
<keyword evidence="4" id="KW-1185">Reference proteome</keyword>
<evidence type="ECO:0000313" key="3">
    <source>
        <dbReference type="EMBL" id="RJE21573.1"/>
    </source>
</evidence>
<sequence length="1076" mass="119936">MPDNFILLVREVERLVTAPYVPSLQDLYDTVRDTPSTVLAAWASCKPCQVGLLVDVLVEGLSRSSIALELLCTFGSVKAARDALLERYPAILDQFLEQALENGHSEYIPTCVAILSSPLPENFISPARLSPFILSLINRMGESPSGETISPLYKLMTGLQSSPGVLNEIPCETMATFQTELTRTLRNLEDHMGNLLCLATFARIANADIQHGPQPPSWLENIQHFFDPKRGLKTLDLVVLRVILACSARCSGLSVRNAAESVRLAIEVCDRVDTDRKQAWIAANSSKIAKLCEKVTREGIDHEVQLMGITFLVSLLPATALPPEIPRMGFRALVSMDSIRVLEMVPSELIPRLVEVTVVPGQKSAVDTFLKYVYSALEAECPMEESNTMATIRLASLFLTSLRKLNSRPSGPAVPELAPSMDTNTLLDIVGRFPRQLFKSQCDGSITCHTEVSLLQNQLLVDLIDFYSHVSVAGNMDGNISALPKNVLAVFMTQVRKGLSGAQCDFTAQKAIDFRSSVPLPTIRDKSPSTYPGRDWRAGIAETLSLNARDLHENMMKTVQEACHDLETRCYDTEAPLRAVEEERDRSRIEAEELRQQKTELEGRLNQGSTESEQVRQEKSELERQVHEASRTISDLQNDIRRLEEYSENASSRVEELTLNLDAARKELEDQRRNSEEAAEQEREKARTKELDMFATITEKDDQLEELQGEIDEQRAENEEVRKTLDAVSKEKASSLENCVSLRQEIARLNEHLESCRHILAEKDDEVTRLLADKESAKVESEALQKKLGEAATEYSHLKSAACDTEKNLKNKIKTLKQQHELQLGQANANTTKQKEANESLEAAMHAAASNANKELQSKDRKIQRLVKKLQSLQEEQAAKARESSEAQQHIERLMNVMGFHKNPMPSRTPSKHRSTLNPVQRAETPQKIHSDEPDEADTPTQADNPLAESFESTASSPAGGSSKRPRGTPISSSQDVTPVPPRSISSQKTKTLPTRTRNGQQQKRNPLGDGDQNSQRMSQNHDAKSNTAGVYFDSQVASNENENENQIQDLDLDTDLEFWKNFIFTSTCFSEGNGN</sequence>
<feature type="coiled-coil region" evidence="1">
    <location>
        <begin position="849"/>
        <end position="893"/>
    </location>
</feature>
<dbReference type="Proteomes" id="UP000266188">
    <property type="component" value="Unassembled WGS sequence"/>
</dbReference>
<comment type="caution">
    <text evidence="3">The sequence shown here is derived from an EMBL/GenBank/DDBJ whole genome shotgun (WGS) entry which is preliminary data.</text>
</comment>
<protein>
    <submittedName>
        <fullName evidence="3">Uncharacterized protein</fullName>
    </submittedName>
</protein>
<feature type="coiled-coil region" evidence="1">
    <location>
        <begin position="760"/>
        <end position="819"/>
    </location>
</feature>
<reference evidence="4" key="1">
    <citation type="submission" date="2017-02" db="EMBL/GenBank/DDBJ databases">
        <authorList>
            <person name="Tafer H."/>
            <person name="Lopandic K."/>
        </authorList>
    </citation>
    <scope>NUCLEOTIDE SEQUENCE [LARGE SCALE GENOMIC DNA]</scope>
    <source>
        <strain evidence="4">CBS 366.77</strain>
    </source>
</reference>
<proteinExistence type="predicted"/>
<feature type="compositionally biased region" description="Polar residues" evidence="2">
    <location>
        <begin position="951"/>
        <end position="960"/>
    </location>
</feature>
<dbReference type="PANTHER" id="PTHR45615:SF80">
    <property type="entry name" value="GRIP DOMAIN-CONTAINING PROTEIN"/>
    <property type="match status" value="1"/>
</dbReference>
<feature type="region of interest" description="Disordered" evidence="2">
    <location>
        <begin position="668"/>
        <end position="687"/>
    </location>
</feature>
<evidence type="ECO:0000256" key="1">
    <source>
        <dbReference type="SAM" id="Coils"/>
    </source>
</evidence>
<evidence type="ECO:0000313" key="4">
    <source>
        <dbReference type="Proteomes" id="UP000266188"/>
    </source>
</evidence>